<name>A0A0E9UYP5_ANGAN</name>
<evidence type="ECO:0000256" key="1">
    <source>
        <dbReference type="SAM" id="MobiDB-lite"/>
    </source>
</evidence>
<sequence>MILQKQILKTNTKNKYKNKVR</sequence>
<evidence type="ECO:0000313" key="2">
    <source>
        <dbReference type="EMBL" id="JAH70861.1"/>
    </source>
</evidence>
<accession>A0A0E9UYP5</accession>
<protein>
    <submittedName>
        <fullName evidence="2">Uncharacterized protein</fullName>
    </submittedName>
</protein>
<feature type="compositionally biased region" description="Basic residues" evidence="1">
    <location>
        <begin position="12"/>
        <end position="21"/>
    </location>
</feature>
<feature type="region of interest" description="Disordered" evidence="1">
    <location>
        <begin position="1"/>
        <end position="21"/>
    </location>
</feature>
<organism evidence="2">
    <name type="scientific">Anguilla anguilla</name>
    <name type="common">European freshwater eel</name>
    <name type="synonym">Muraena anguilla</name>
    <dbReference type="NCBI Taxonomy" id="7936"/>
    <lineage>
        <taxon>Eukaryota</taxon>
        <taxon>Metazoa</taxon>
        <taxon>Chordata</taxon>
        <taxon>Craniata</taxon>
        <taxon>Vertebrata</taxon>
        <taxon>Euteleostomi</taxon>
        <taxon>Actinopterygii</taxon>
        <taxon>Neopterygii</taxon>
        <taxon>Teleostei</taxon>
        <taxon>Anguilliformes</taxon>
        <taxon>Anguillidae</taxon>
        <taxon>Anguilla</taxon>
    </lineage>
</organism>
<reference evidence="2" key="2">
    <citation type="journal article" date="2015" name="Fish Shellfish Immunol.">
        <title>Early steps in the European eel (Anguilla anguilla)-Vibrio vulnificus interaction in the gills: Role of the RtxA13 toxin.</title>
        <authorList>
            <person name="Callol A."/>
            <person name="Pajuelo D."/>
            <person name="Ebbesson L."/>
            <person name="Teles M."/>
            <person name="MacKenzie S."/>
            <person name="Amaro C."/>
        </authorList>
    </citation>
    <scope>NUCLEOTIDE SEQUENCE</scope>
</reference>
<dbReference type="EMBL" id="GBXM01037716">
    <property type="protein sequence ID" value="JAH70861.1"/>
    <property type="molecule type" value="Transcribed_RNA"/>
</dbReference>
<dbReference type="AlphaFoldDB" id="A0A0E9UYP5"/>
<proteinExistence type="predicted"/>
<reference evidence="2" key="1">
    <citation type="submission" date="2014-11" db="EMBL/GenBank/DDBJ databases">
        <authorList>
            <person name="Amaro Gonzalez C."/>
        </authorList>
    </citation>
    <scope>NUCLEOTIDE SEQUENCE</scope>
</reference>